<evidence type="ECO:0000313" key="2">
    <source>
        <dbReference type="EMBL" id="CAH1106487.1"/>
    </source>
</evidence>
<sequence length="137" mass="15451">MACDAKAGIIVVSITMLICYTLATVTISGSPLLQKLSSNWTRDVANGPCCIMPICVNTTQCYQTISCGYLCTKKEFALRKEHISTPGYKIRVSYFRRDCHLEGCIELQFDCDRCQNPEKPDFSIYGVSKLCKDCYYK</sequence>
<keyword evidence="1" id="KW-0472">Membrane</keyword>
<dbReference type="AlphaFoldDB" id="A0A9P0CXI3"/>
<keyword evidence="1" id="KW-1133">Transmembrane helix</keyword>
<proteinExistence type="predicted"/>
<gene>
    <name evidence="2" type="ORF">PSYICH_LOCUS7370</name>
</gene>
<keyword evidence="3" id="KW-1185">Reference proteome</keyword>
<name>A0A9P0CXI3_9CUCU</name>
<dbReference type="Proteomes" id="UP001153636">
    <property type="component" value="Chromosome 2"/>
</dbReference>
<evidence type="ECO:0000313" key="3">
    <source>
        <dbReference type="Proteomes" id="UP001153636"/>
    </source>
</evidence>
<reference evidence="2" key="1">
    <citation type="submission" date="2022-01" db="EMBL/GenBank/DDBJ databases">
        <authorList>
            <person name="King R."/>
        </authorList>
    </citation>
    <scope>NUCLEOTIDE SEQUENCE</scope>
</reference>
<organism evidence="2 3">
    <name type="scientific">Psylliodes chrysocephalus</name>
    <dbReference type="NCBI Taxonomy" id="3402493"/>
    <lineage>
        <taxon>Eukaryota</taxon>
        <taxon>Metazoa</taxon>
        <taxon>Ecdysozoa</taxon>
        <taxon>Arthropoda</taxon>
        <taxon>Hexapoda</taxon>
        <taxon>Insecta</taxon>
        <taxon>Pterygota</taxon>
        <taxon>Neoptera</taxon>
        <taxon>Endopterygota</taxon>
        <taxon>Coleoptera</taxon>
        <taxon>Polyphaga</taxon>
        <taxon>Cucujiformia</taxon>
        <taxon>Chrysomeloidea</taxon>
        <taxon>Chrysomelidae</taxon>
        <taxon>Galerucinae</taxon>
        <taxon>Alticini</taxon>
        <taxon>Psylliodes</taxon>
    </lineage>
</organism>
<dbReference type="OrthoDB" id="6756318at2759"/>
<feature type="transmembrane region" description="Helical" evidence="1">
    <location>
        <begin position="7"/>
        <end position="27"/>
    </location>
</feature>
<accession>A0A9P0CXI3</accession>
<dbReference type="EMBL" id="OV651814">
    <property type="protein sequence ID" value="CAH1106487.1"/>
    <property type="molecule type" value="Genomic_DNA"/>
</dbReference>
<protein>
    <submittedName>
        <fullName evidence="2">Uncharacterized protein</fullName>
    </submittedName>
</protein>
<evidence type="ECO:0000256" key="1">
    <source>
        <dbReference type="SAM" id="Phobius"/>
    </source>
</evidence>
<keyword evidence="1" id="KW-0812">Transmembrane</keyword>